<accession>A0A370GWU1</accession>
<proteinExistence type="predicted"/>
<dbReference type="AlphaFoldDB" id="A0A370GWU1"/>
<dbReference type="InterPro" id="IPR017035">
    <property type="entry name" value="UCP035009_HsdR_All3000-type"/>
</dbReference>
<dbReference type="PIRSF" id="PIRSF035009">
    <property type="entry name" value="UCP035009_HSDR_N"/>
    <property type="match status" value="1"/>
</dbReference>
<dbReference type="Gene3D" id="3.90.1570.30">
    <property type="match status" value="1"/>
</dbReference>
<dbReference type="Pfam" id="PF04313">
    <property type="entry name" value="HSDR_N"/>
    <property type="match status" value="1"/>
</dbReference>
<sequence length="363" mass="42442">MEQFTEQLKTLSKRVNNLKNNLMTEEATKTSIIMPLFQVLGYDIFNPEEFLPEFIADVGIKKGEKVDFAIMQNGAPSILIEAKSINEKLQKHDSQLFRYFGTTSAKFAILTNGLHYRFYTDLEEQNKMDTTPFFEFFLDEIKDIHIAELAKFRKSNFDLDNILNTASELKYTGEIKNFLNEQWEIPSDDFVSLILSHVYNGKKTKNVIDKFQPLVKKSLKQFINEMVNDKIQAAIKNTDNEEEVSKQVAVTVEVIEPEKKDEPQIETTEEEIQGFTIVKMMLKDFVDEDRICYRDNLSYFNILLDDNIRKWICRLWFNSPNKSIQFNDSTKTQISLEKISDIMNLREKLEEVTSKFLVNQKHS</sequence>
<dbReference type="GO" id="GO:0009035">
    <property type="term" value="F:type I site-specific deoxyribonuclease activity"/>
    <property type="evidence" value="ECO:0007669"/>
    <property type="project" value="UniProtKB-EC"/>
</dbReference>
<organism evidence="3 4">
    <name type="scientific">Falsibacillus pallidus</name>
    <dbReference type="NCBI Taxonomy" id="493781"/>
    <lineage>
        <taxon>Bacteria</taxon>
        <taxon>Bacillati</taxon>
        <taxon>Bacillota</taxon>
        <taxon>Bacilli</taxon>
        <taxon>Bacillales</taxon>
        <taxon>Bacillaceae</taxon>
        <taxon>Falsibacillus</taxon>
    </lineage>
</organism>
<keyword evidence="4" id="KW-1185">Reference proteome</keyword>
<evidence type="ECO:0000256" key="1">
    <source>
        <dbReference type="SAM" id="Coils"/>
    </source>
</evidence>
<dbReference type="EMBL" id="QQAY01000001">
    <property type="protein sequence ID" value="RDI48011.1"/>
    <property type="molecule type" value="Genomic_DNA"/>
</dbReference>
<gene>
    <name evidence="3" type="ORF">DFR59_101680</name>
</gene>
<dbReference type="GO" id="GO:0009307">
    <property type="term" value="P:DNA restriction-modification system"/>
    <property type="evidence" value="ECO:0007669"/>
    <property type="project" value="UniProtKB-KW"/>
</dbReference>
<comment type="caution">
    <text evidence="3">The sequence shown here is derived from an EMBL/GenBank/DDBJ whole genome shotgun (WGS) entry which is preliminary data.</text>
</comment>
<dbReference type="GO" id="GO:0005524">
    <property type="term" value="F:ATP binding"/>
    <property type="evidence" value="ECO:0007669"/>
    <property type="project" value="UniProtKB-KW"/>
</dbReference>
<dbReference type="OrthoDB" id="9148007at2"/>
<dbReference type="InterPro" id="IPR007409">
    <property type="entry name" value="Restrct_endonuc_type1_HsdR_N"/>
</dbReference>
<evidence type="ECO:0000313" key="4">
    <source>
        <dbReference type="Proteomes" id="UP000255326"/>
    </source>
</evidence>
<dbReference type="RefSeq" id="WP_114744201.1">
    <property type="nucleotide sequence ID" value="NZ_QQAY01000001.1"/>
</dbReference>
<dbReference type="Proteomes" id="UP000255326">
    <property type="component" value="Unassembled WGS sequence"/>
</dbReference>
<dbReference type="GO" id="GO:0003677">
    <property type="term" value="F:DNA binding"/>
    <property type="evidence" value="ECO:0007669"/>
    <property type="project" value="UniProtKB-KW"/>
</dbReference>
<feature type="domain" description="Restriction endonuclease type I HsdR N-terminal" evidence="2">
    <location>
        <begin position="23"/>
        <end position="127"/>
    </location>
</feature>
<evidence type="ECO:0000313" key="3">
    <source>
        <dbReference type="EMBL" id="RDI48011.1"/>
    </source>
</evidence>
<feature type="coiled-coil region" evidence="1">
    <location>
        <begin position="1"/>
        <end position="28"/>
    </location>
</feature>
<name>A0A370GWU1_9BACI</name>
<keyword evidence="1" id="KW-0175">Coiled coil</keyword>
<protein>
    <recommendedName>
        <fullName evidence="2">Restriction endonuclease type I HsdR N-terminal domain-containing protein</fullName>
    </recommendedName>
</protein>
<evidence type="ECO:0000259" key="2">
    <source>
        <dbReference type="Pfam" id="PF04313"/>
    </source>
</evidence>
<reference evidence="3 4" key="1">
    <citation type="submission" date="2018-07" db="EMBL/GenBank/DDBJ databases">
        <title>Genomic Encyclopedia of Type Strains, Phase IV (KMG-IV): sequencing the most valuable type-strain genomes for metagenomic binning, comparative biology and taxonomic classification.</title>
        <authorList>
            <person name="Goeker M."/>
        </authorList>
    </citation>
    <scope>NUCLEOTIDE SEQUENCE [LARGE SCALE GENOMIC DNA]</scope>
    <source>
        <strain evidence="3 4">DSM 25281</strain>
    </source>
</reference>